<organism evidence="3 4">
    <name type="scientific">Candidatus Protofrankia datiscae</name>
    <dbReference type="NCBI Taxonomy" id="2716812"/>
    <lineage>
        <taxon>Bacteria</taxon>
        <taxon>Bacillati</taxon>
        <taxon>Actinomycetota</taxon>
        <taxon>Actinomycetes</taxon>
        <taxon>Frankiales</taxon>
        <taxon>Frankiaceae</taxon>
        <taxon>Protofrankia</taxon>
    </lineage>
</organism>
<dbReference type="GO" id="GO:0005524">
    <property type="term" value="F:ATP binding"/>
    <property type="evidence" value="ECO:0007669"/>
    <property type="project" value="InterPro"/>
</dbReference>
<dbReference type="EMBL" id="CP002801">
    <property type="protein sequence ID" value="AEH08887.1"/>
    <property type="molecule type" value="Genomic_DNA"/>
</dbReference>
<keyword evidence="1" id="KW-1133">Transmembrane helix</keyword>
<dbReference type="GO" id="GO:0004672">
    <property type="term" value="F:protein kinase activity"/>
    <property type="evidence" value="ECO:0007669"/>
    <property type="project" value="InterPro"/>
</dbReference>
<name>F8B218_9ACTN</name>
<evidence type="ECO:0000313" key="3">
    <source>
        <dbReference type="EMBL" id="AEH08887.1"/>
    </source>
</evidence>
<protein>
    <recommendedName>
        <fullName evidence="2">Protein kinase domain-containing protein</fullName>
    </recommendedName>
</protein>
<feature type="transmembrane region" description="Helical" evidence="1">
    <location>
        <begin position="368"/>
        <end position="387"/>
    </location>
</feature>
<dbReference type="InterPro" id="IPR011009">
    <property type="entry name" value="Kinase-like_dom_sf"/>
</dbReference>
<dbReference type="Pfam" id="PF00069">
    <property type="entry name" value="Pkinase"/>
    <property type="match status" value="1"/>
</dbReference>
<reference evidence="3 4" key="1">
    <citation type="submission" date="2011-05" db="EMBL/GenBank/DDBJ databases">
        <title>Complete sequence of chromosome of Frankia symbiont of Datisca glomerata.</title>
        <authorList>
            <consortium name="US DOE Joint Genome Institute"/>
            <person name="Lucas S."/>
            <person name="Han J."/>
            <person name="Lapidus A."/>
            <person name="Cheng J.-F."/>
            <person name="Goodwin L."/>
            <person name="Pitluck S."/>
            <person name="Peters L."/>
            <person name="Mikhailova N."/>
            <person name="Chertkov O."/>
            <person name="Teshima H."/>
            <person name="Han C."/>
            <person name="Tapia R."/>
            <person name="Land M."/>
            <person name="Hauser L."/>
            <person name="Kyrpides N."/>
            <person name="Ivanova N."/>
            <person name="Pagani I."/>
            <person name="Berry A."/>
            <person name="Pawlowski K."/>
            <person name="Persson T."/>
            <person name="Vanden Heuvel B."/>
            <person name="Benson D."/>
            <person name="Woyke T."/>
        </authorList>
    </citation>
    <scope>NUCLEOTIDE SEQUENCE [LARGE SCALE GENOMIC DNA]</scope>
    <source>
        <strain evidence="4">4085684</strain>
    </source>
</reference>
<dbReference type="Gene3D" id="1.10.510.10">
    <property type="entry name" value="Transferase(Phosphotransferase) domain 1"/>
    <property type="match status" value="1"/>
</dbReference>
<dbReference type="HOGENOM" id="CLU_059897_0_0_11"/>
<dbReference type="KEGG" id="fsy:FsymDg_1418"/>
<dbReference type="eggNOG" id="COG4248">
    <property type="taxonomic scope" value="Bacteria"/>
</dbReference>
<feature type="domain" description="Protein kinase" evidence="2">
    <location>
        <begin position="13"/>
        <end position="316"/>
    </location>
</feature>
<dbReference type="SUPFAM" id="SSF56112">
    <property type="entry name" value="Protein kinase-like (PK-like)"/>
    <property type="match status" value="1"/>
</dbReference>
<evidence type="ECO:0000259" key="2">
    <source>
        <dbReference type="PROSITE" id="PS50011"/>
    </source>
</evidence>
<sequence length="388" mass="41604">MSVTEIFVNGRRLTCSTVLGVGTESIVHAVDSDARQAVKIYREPDAQRTHRLECMLRAFDASQFVDPGSGHPGLVWPEKLARDASGAVLGYVMWRSDDQPLSTFFEHYTRLTNFPDKDWKFLLGVASNLSQLVAILHDQEIVVGDLAPSNIHVRADGLISFLDCDSLQFRYDGELFSCHTVTPEYAAPELLPELSGPRGVETDRFTLAVLVCQLLLCGDHPFQGIPARLLDVDPSPETNIQYGITVLTAPSEVEVPDEAVEPDVLPPRIAALARQAFGAGHGAVNSRPAAQEWAEALDLAWDDVRTCGNRKGHTYSGHLPECPWCARARSGRFDPFPALPDLTGDGVATGGGGAGGGVAPVARAAGTVLAVVALLVLALVVVIAVGVR</sequence>
<keyword evidence="1" id="KW-0812">Transmembrane</keyword>
<keyword evidence="4" id="KW-1185">Reference proteome</keyword>
<dbReference type="InterPro" id="IPR000719">
    <property type="entry name" value="Prot_kinase_dom"/>
</dbReference>
<evidence type="ECO:0000313" key="4">
    <source>
        <dbReference type="Proteomes" id="UP000001549"/>
    </source>
</evidence>
<proteinExistence type="predicted"/>
<gene>
    <name evidence="3" type="ordered locus">FsymDg_1418</name>
</gene>
<dbReference type="AlphaFoldDB" id="F8B218"/>
<dbReference type="PROSITE" id="PS50011">
    <property type="entry name" value="PROTEIN_KINASE_DOM"/>
    <property type="match status" value="1"/>
</dbReference>
<keyword evidence="1" id="KW-0472">Membrane</keyword>
<dbReference type="Proteomes" id="UP000001549">
    <property type="component" value="Chromosome"/>
</dbReference>
<dbReference type="STRING" id="656024.FsymDg_1418"/>
<accession>F8B218</accession>
<evidence type="ECO:0000256" key="1">
    <source>
        <dbReference type="SAM" id="Phobius"/>
    </source>
</evidence>